<keyword evidence="2" id="KW-1185">Reference proteome</keyword>
<gene>
    <name evidence="1" type="ORF">O1611_g9119</name>
</gene>
<accession>A0ACC2JAK7</accession>
<evidence type="ECO:0000313" key="1">
    <source>
        <dbReference type="EMBL" id="KAJ8124521.1"/>
    </source>
</evidence>
<dbReference type="Proteomes" id="UP001153332">
    <property type="component" value="Unassembled WGS sequence"/>
</dbReference>
<protein>
    <submittedName>
        <fullName evidence="1">Uncharacterized protein</fullName>
    </submittedName>
</protein>
<dbReference type="EMBL" id="JAPUUL010002961">
    <property type="protein sequence ID" value="KAJ8124521.1"/>
    <property type="molecule type" value="Genomic_DNA"/>
</dbReference>
<reference evidence="1" key="1">
    <citation type="submission" date="2022-12" db="EMBL/GenBank/DDBJ databases">
        <title>Genome Sequence of Lasiodiplodia mahajangana.</title>
        <authorList>
            <person name="Buettner E."/>
        </authorList>
    </citation>
    <scope>NUCLEOTIDE SEQUENCE</scope>
    <source>
        <strain evidence="1">VT137</strain>
    </source>
</reference>
<proteinExistence type="predicted"/>
<comment type="caution">
    <text evidence="1">The sequence shown here is derived from an EMBL/GenBank/DDBJ whole genome shotgun (WGS) entry which is preliminary data.</text>
</comment>
<sequence length="75" mass="7962">MIVQTGPSRVRVEGSSTTTSVTDLSVRGADDKEVGPGTPEVIKMGNPWYICVLGVVIWLLIVILNVANLVLLGRG</sequence>
<evidence type="ECO:0000313" key="2">
    <source>
        <dbReference type="Proteomes" id="UP001153332"/>
    </source>
</evidence>
<name>A0ACC2JAK7_9PEZI</name>
<organism evidence="1 2">
    <name type="scientific">Lasiodiplodia mahajangana</name>
    <dbReference type="NCBI Taxonomy" id="1108764"/>
    <lineage>
        <taxon>Eukaryota</taxon>
        <taxon>Fungi</taxon>
        <taxon>Dikarya</taxon>
        <taxon>Ascomycota</taxon>
        <taxon>Pezizomycotina</taxon>
        <taxon>Dothideomycetes</taxon>
        <taxon>Dothideomycetes incertae sedis</taxon>
        <taxon>Botryosphaeriales</taxon>
        <taxon>Botryosphaeriaceae</taxon>
        <taxon>Lasiodiplodia</taxon>
    </lineage>
</organism>